<protein>
    <recommendedName>
        <fullName evidence="3">GNAT family N-acetyltransferase</fullName>
    </recommendedName>
</protein>
<evidence type="ECO:0008006" key="3">
    <source>
        <dbReference type="Google" id="ProtNLM"/>
    </source>
</evidence>
<reference evidence="2" key="1">
    <citation type="journal article" date="2019" name="Int. J. Syst. Evol. Microbiol.">
        <title>The Global Catalogue of Microorganisms (GCM) 10K type strain sequencing project: providing services to taxonomists for standard genome sequencing and annotation.</title>
        <authorList>
            <consortium name="The Broad Institute Genomics Platform"/>
            <consortium name="The Broad Institute Genome Sequencing Center for Infectious Disease"/>
            <person name="Wu L."/>
            <person name="Ma J."/>
        </authorList>
    </citation>
    <scope>NUCLEOTIDE SEQUENCE [LARGE SCALE GENOMIC DNA]</scope>
    <source>
        <strain evidence="2">JCM 17441</strain>
    </source>
</reference>
<gene>
    <name evidence="1" type="ORF">GCM10022255_062320</name>
</gene>
<evidence type="ECO:0000313" key="2">
    <source>
        <dbReference type="Proteomes" id="UP001500620"/>
    </source>
</evidence>
<accession>A0ABP8DFX5</accession>
<comment type="caution">
    <text evidence="1">The sequence shown here is derived from an EMBL/GenBank/DDBJ whole genome shotgun (WGS) entry which is preliminary data.</text>
</comment>
<proteinExistence type="predicted"/>
<name>A0ABP8DFX5_9ACTN</name>
<evidence type="ECO:0000313" key="1">
    <source>
        <dbReference type="EMBL" id="GAA4255070.1"/>
    </source>
</evidence>
<organism evidence="1 2">
    <name type="scientific">Dactylosporangium darangshiense</name>
    <dbReference type="NCBI Taxonomy" id="579108"/>
    <lineage>
        <taxon>Bacteria</taxon>
        <taxon>Bacillati</taxon>
        <taxon>Actinomycetota</taxon>
        <taxon>Actinomycetes</taxon>
        <taxon>Micromonosporales</taxon>
        <taxon>Micromonosporaceae</taxon>
        <taxon>Dactylosporangium</taxon>
    </lineage>
</organism>
<keyword evidence="2" id="KW-1185">Reference proteome</keyword>
<dbReference type="Pfam" id="PF24716">
    <property type="entry name" value="WapI"/>
    <property type="match status" value="1"/>
</dbReference>
<dbReference type="EMBL" id="BAABAT010000020">
    <property type="protein sequence ID" value="GAA4255070.1"/>
    <property type="molecule type" value="Genomic_DNA"/>
</dbReference>
<sequence>MRLIDAAGHGVDLRVTGYQFPDAESLAQRYSWHMVEGTATCPDGSWTFRYAALTCDETPHVAAWLRGVARSERSAAAPGALTFTEPNLALAVAGYRSGLVALEVGLDLEFSPPWHRRRTAGEPFVVRCRLAPEQLERAATEWEQEIAPYPDGP</sequence>
<dbReference type="RefSeq" id="WP_345132065.1">
    <property type="nucleotide sequence ID" value="NZ_BAABAT010000020.1"/>
</dbReference>
<dbReference type="InterPro" id="IPR056510">
    <property type="entry name" value="WapI"/>
</dbReference>
<dbReference type="Proteomes" id="UP001500620">
    <property type="component" value="Unassembled WGS sequence"/>
</dbReference>